<keyword evidence="5 10" id="KW-0067">ATP-binding</keyword>
<keyword evidence="4 10" id="KW-0547">Nucleotide-binding</keyword>
<feature type="active site" description="For GATase activity" evidence="9">
    <location>
        <position position="2"/>
    </location>
</feature>
<dbReference type="AlphaFoldDB" id="A0A6B3TS51"/>
<dbReference type="GO" id="GO:0006529">
    <property type="term" value="P:asparagine biosynthetic process"/>
    <property type="evidence" value="ECO:0007669"/>
    <property type="project" value="UniProtKB-KW"/>
</dbReference>
<dbReference type="PROSITE" id="PS51278">
    <property type="entry name" value="GATASE_TYPE_2"/>
    <property type="match status" value="1"/>
</dbReference>
<dbReference type="EC" id="6.3.5.4" evidence="3"/>
<dbReference type="GO" id="GO:0005524">
    <property type="term" value="F:ATP binding"/>
    <property type="evidence" value="ECO:0007669"/>
    <property type="project" value="UniProtKB-KW"/>
</dbReference>
<dbReference type="PANTHER" id="PTHR43284:SF1">
    <property type="entry name" value="ASPARAGINE SYNTHETASE"/>
    <property type="match status" value="1"/>
</dbReference>
<comment type="pathway">
    <text evidence="1">Amino-acid biosynthesis; L-asparagine biosynthesis; L-asparagine from L-aspartate (L-Gln route): step 1/1.</text>
</comment>
<keyword evidence="9" id="KW-0028">Amino-acid biosynthesis</keyword>
<comment type="similarity">
    <text evidence="2">Belongs to the asparagine synthetase family.</text>
</comment>
<dbReference type="Gene3D" id="3.40.50.620">
    <property type="entry name" value="HUPs"/>
    <property type="match status" value="1"/>
</dbReference>
<evidence type="ECO:0000313" key="14">
    <source>
        <dbReference type="Proteomes" id="UP000481621"/>
    </source>
</evidence>
<feature type="binding site" evidence="10">
    <location>
        <position position="102"/>
    </location>
    <ligand>
        <name>L-glutamine</name>
        <dbReference type="ChEBI" id="CHEBI:58359"/>
    </ligand>
</feature>
<sequence>MCGILGWTDYHKNISKETDTLTKMTNTLEKRGPDETNLWTDLHVGFGHKRLIVVDPAGGRQPMSKQKEGYTYTICYNGELYNTEDIRKILLTKGYSFKGHSDTEVLLTAYIEWAEDCVEHLNGIYAFAVWDGKKEQLFIGRDRLGVKPLFFKEHQNGLLFASEIKALLAHPEVKTEINQDGLREVFGVGPSRSPGSGVFKGIKELRPAHALIFSRNGLKIWRYWNVQSAEHKDSLEETVEKVRYLVSDAVTRQLVSDVPLCTFLSGGLDSSIITAIAAQEFEKQGKGQLHTYSIDYEGNDTYFSANEFQPNSDEKWIRLMSKQYETVHHSKTISQKQLAQELFEAVRVRDLPGMADVDSSLLWFCREIKKDFVVSLSGECADEIFGGYPWFHRQQDLQRPGFPWMRSVSERENLLKPHWQQQLRLSEYCMEQYQLACAETPKLEGESLSEGKRRELFYINMIWFMTTLLDRKDRMSMGASLEVRVPFADHRLIEYVWNIPWEMKMYGSREKGLLRKAFEGILSEEVLYRKKSPYPKTHNPIYTEIIQIMMENILKDKNSALHEFFDKKQLKKLVKSGGNSFQEPWFGQLMTGSQLLAYFVQLHTWFKDYNINIVN</sequence>
<evidence type="ECO:0000256" key="6">
    <source>
        <dbReference type="ARBA" id="ARBA00022888"/>
    </source>
</evidence>
<dbReference type="GO" id="GO:0004066">
    <property type="term" value="F:asparagine synthase (glutamine-hydrolyzing) activity"/>
    <property type="evidence" value="ECO:0007669"/>
    <property type="project" value="UniProtKB-EC"/>
</dbReference>
<accession>A0A6B3TS51</accession>
<keyword evidence="7 9" id="KW-0315">Glutamine amidotransferase</keyword>
<dbReference type="PANTHER" id="PTHR43284">
    <property type="entry name" value="ASPARAGINE SYNTHETASE (GLUTAMINE-HYDROLYZING)"/>
    <property type="match status" value="1"/>
</dbReference>
<dbReference type="PIRSF" id="PIRSF001589">
    <property type="entry name" value="Asn_synthetase_glu-h"/>
    <property type="match status" value="1"/>
</dbReference>
<keyword evidence="6 9" id="KW-0061">Asparagine biosynthesis</keyword>
<dbReference type="InterPro" id="IPR029055">
    <property type="entry name" value="Ntn_hydrolases_N"/>
</dbReference>
<dbReference type="InterPro" id="IPR033738">
    <property type="entry name" value="AsnB_N"/>
</dbReference>
<feature type="site" description="Important for beta-aspartyl-AMP intermediate formation" evidence="11">
    <location>
        <position position="379"/>
    </location>
</feature>
<evidence type="ECO:0000256" key="9">
    <source>
        <dbReference type="PIRSR" id="PIRSR001589-1"/>
    </source>
</evidence>
<reference evidence="13" key="1">
    <citation type="submission" date="2020-02" db="EMBL/GenBank/DDBJ databases">
        <title>Bacillus sedimentmangrovi sp. nov., isolated from sediment of the mangrove ecosystem.</title>
        <authorList>
            <person name="Liu G."/>
        </authorList>
    </citation>
    <scope>NUCLEOTIDE SEQUENCE [LARGE SCALE GENOMIC DNA]</scope>
    <source>
        <strain evidence="13">SgZ-7</strain>
    </source>
</reference>
<dbReference type="RefSeq" id="WP_163251341.1">
    <property type="nucleotide sequence ID" value="NZ_JAAIUV010000010.1"/>
</dbReference>
<name>A0A6B3TS51_9BACI</name>
<dbReference type="InterPro" id="IPR006426">
    <property type="entry name" value="Asn_synth_AEB"/>
</dbReference>
<feature type="binding site" evidence="10">
    <location>
        <position position="294"/>
    </location>
    <ligand>
        <name>ATP</name>
        <dbReference type="ChEBI" id="CHEBI:30616"/>
    </ligand>
</feature>
<evidence type="ECO:0000256" key="8">
    <source>
        <dbReference type="ARBA" id="ARBA00048741"/>
    </source>
</evidence>
<organism evidence="13 14">
    <name type="scientific">Neobacillus thermocopriae</name>
    <dbReference type="NCBI Taxonomy" id="1215031"/>
    <lineage>
        <taxon>Bacteria</taxon>
        <taxon>Bacillati</taxon>
        <taxon>Bacillota</taxon>
        <taxon>Bacilli</taxon>
        <taxon>Bacillales</taxon>
        <taxon>Bacillaceae</taxon>
        <taxon>Neobacillus</taxon>
    </lineage>
</organism>
<evidence type="ECO:0000256" key="4">
    <source>
        <dbReference type="ARBA" id="ARBA00022741"/>
    </source>
</evidence>
<evidence type="ECO:0000256" key="2">
    <source>
        <dbReference type="ARBA" id="ARBA00005752"/>
    </source>
</evidence>
<evidence type="ECO:0000313" key="13">
    <source>
        <dbReference type="EMBL" id="NEX78831.1"/>
    </source>
</evidence>
<keyword evidence="13" id="KW-0436">Ligase</keyword>
<comment type="caution">
    <text evidence="13">The sequence shown here is derived from an EMBL/GenBank/DDBJ whole genome shotgun (WGS) entry which is preliminary data.</text>
</comment>
<dbReference type="Proteomes" id="UP000481621">
    <property type="component" value="Unassembled WGS sequence"/>
</dbReference>
<dbReference type="CDD" id="cd01991">
    <property type="entry name" value="Asn_synthase_B_C"/>
    <property type="match status" value="1"/>
</dbReference>
<dbReference type="InterPro" id="IPR001962">
    <property type="entry name" value="Asn_synthase"/>
</dbReference>
<dbReference type="InterPro" id="IPR051786">
    <property type="entry name" value="ASN_synthetase/amidase"/>
</dbReference>
<evidence type="ECO:0000256" key="11">
    <source>
        <dbReference type="PIRSR" id="PIRSR001589-3"/>
    </source>
</evidence>
<feature type="domain" description="Glutamine amidotransferase type-2" evidence="12">
    <location>
        <begin position="2"/>
        <end position="216"/>
    </location>
</feature>
<proteinExistence type="inferred from homology"/>
<evidence type="ECO:0000256" key="1">
    <source>
        <dbReference type="ARBA" id="ARBA00005187"/>
    </source>
</evidence>
<evidence type="ECO:0000256" key="5">
    <source>
        <dbReference type="ARBA" id="ARBA00022840"/>
    </source>
</evidence>
<evidence type="ECO:0000256" key="3">
    <source>
        <dbReference type="ARBA" id="ARBA00012737"/>
    </source>
</evidence>
<dbReference type="EMBL" id="JAAIUV010000010">
    <property type="protein sequence ID" value="NEX78831.1"/>
    <property type="molecule type" value="Genomic_DNA"/>
</dbReference>
<dbReference type="NCBIfam" id="TIGR01536">
    <property type="entry name" value="asn_synth_AEB"/>
    <property type="match status" value="1"/>
</dbReference>
<keyword evidence="14" id="KW-1185">Reference proteome</keyword>
<comment type="catalytic activity">
    <reaction evidence="8">
        <text>L-aspartate + L-glutamine + ATP + H2O = L-asparagine + L-glutamate + AMP + diphosphate + H(+)</text>
        <dbReference type="Rhea" id="RHEA:12228"/>
        <dbReference type="ChEBI" id="CHEBI:15377"/>
        <dbReference type="ChEBI" id="CHEBI:15378"/>
        <dbReference type="ChEBI" id="CHEBI:29985"/>
        <dbReference type="ChEBI" id="CHEBI:29991"/>
        <dbReference type="ChEBI" id="CHEBI:30616"/>
        <dbReference type="ChEBI" id="CHEBI:33019"/>
        <dbReference type="ChEBI" id="CHEBI:58048"/>
        <dbReference type="ChEBI" id="CHEBI:58359"/>
        <dbReference type="ChEBI" id="CHEBI:456215"/>
        <dbReference type="EC" id="6.3.5.4"/>
    </reaction>
</comment>
<dbReference type="GO" id="GO:0005829">
    <property type="term" value="C:cytosol"/>
    <property type="evidence" value="ECO:0007669"/>
    <property type="project" value="TreeGrafter"/>
</dbReference>
<dbReference type="Pfam" id="PF00733">
    <property type="entry name" value="Asn_synthase"/>
    <property type="match status" value="1"/>
</dbReference>
<dbReference type="InterPro" id="IPR017932">
    <property type="entry name" value="GATase_2_dom"/>
</dbReference>
<feature type="binding site" evidence="10">
    <location>
        <begin position="377"/>
        <end position="378"/>
    </location>
    <ligand>
        <name>ATP</name>
        <dbReference type="ChEBI" id="CHEBI:30616"/>
    </ligand>
</feature>
<gene>
    <name evidence="13" type="primary">asnB</name>
    <name evidence="13" type="ORF">G4Z05_08020</name>
</gene>
<dbReference type="CDD" id="cd00712">
    <property type="entry name" value="AsnB"/>
    <property type="match status" value="1"/>
</dbReference>
<dbReference type="InterPro" id="IPR014729">
    <property type="entry name" value="Rossmann-like_a/b/a_fold"/>
</dbReference>
<protein>
    <recommendedName>
        <fullName evidence="3">asparagine synthase (glutamine-hydrolyzing)</fullName>
        <ecNumber evidence="3">6.3.5.4</ecNumber>
    </recommendedName>
</protein>
<evidence type="ECO:0000256" key="10">
    <source>
        <dbReference type="PIRSR" id="PIRSR001589-2"/>
    </source>
</evidence>
<dbReference type="Gene3D" id="3.60.20.10">
    <property type="entry name" value="Glutamine Phosphoribosylpyrophosphate, subunit 1, domain 1"/>
    <property type="match status" value="1"/>
</dbReference>
<dbReference type="Pfam" id="PF13537">
    <property type="entry name" value="GATase_7"/>
    <property type="match status" value="1"/>
</dbReference>
<evidence type="ECO:0000259" key="12">
    <source>
        <dbReference type="PROSITE" id="PS51278"/>
    </source>
</evidence>
<dbReference type="SUPFAM" id="SSF56235">
    <property type="entry name" value="N-terminal nucleophile aminohydrolases (Ntn hydrolases)"/>
    <property type="match status" value="1"/>
</dbReference>
<evidence type="ECO:0000256" key="7">
    <source>
        <dbReference type="ARBA" id="ARBA00022962"/>
    </source>
</evidence>
<dbReference type="SUPFAM" id="SSF52402">
    <property type="entry name" value="Adenine nucleotide alpha hydrolases-like"/>
    <property type="match status" value="1"/>
</dbReference>